<feature type="compositionally biased region" description="Basic and acidic residues" evidence="2">
    <location>
        <begin position="109"/>
        <end position="121"/>
    </location>
</feature>
<sequence length="129" mass="15087">MESISISSISEENCNNVEEFDTEDLISLRDTIEHMSKFNQVEILRILKQHDESVTLNENKYGIHINLSELKKEIIADLKTYIKYVNAQEDNLNEVEKQKESFKNIYFTKDNKDNKEKDTRSSKHVSTTA</sequence>
<proteinExistence type="predicted"/>
<feature type="region of interest" description="Disordered" evidence="2">
    <location>
        <begin position="106"/>
        <end position="129"/>
    </location>
</feature>
<protein>
    <recommendedName>
        <fullName evidence="4">NET domain-containing protein</fullName>
    </recommendedName>
</protein>
<name>A0A6C0F8B2_9ZZZZ</name>
<evidence type="ECO:0000313" key="3">
    <source>
        <dbReference type="EMBL" id="QHT36130.1"/>
    </source>
</evidence>
<organism evidence="3">
    <name type="scientific">viral metagenome</name>
    <dbReference type="NCBI Taxonomy" id="1070528"/>
    <lineage>
        <taxon>unclassified sequences</taxon>
        <taxon>metagenomes</taxon>
        <taxon>organismal metagenomes</taxon>
    </lineage>
</organism>
<feature type="coiled-coil region" evidence="1">
    <location>
        <begin position="78"/>
        <end position="105"/>
    </location>
</feature>
<keyword evidence="1" id="KW-0175">Coiled coil</keyword>
<reference evidence="3" key="1">
    <citation type="journal article" date="2020" name="Nature">
        <title>Giant virus diversity and host interactions through global metagenomics.</title>
        <authorList>
            <person name="Schulz F."/>
            <person name="Roux S."/>
            <person name="Paez-Espino D."/>
            <person name="Jungbluth S."/>
            <person name="Walsh D.A."/>
            <person name="Denef V.J."/>
            <person name="McMahon K.D."/>
            <person name="Konstantinidis K.T."/>
            <person name="Eloe-Fadrosh E.A."/>
            <person name="Kyrpides N.C."/>
            <person name="Woyke T."/>
        </authorList>
    </citation>
    <scope>NUCLEOTIDE SEQUENCE</scope>
    <source>
        <strain evidence="3">GVMAG-M-3300009182-46</strain>
    </source>
</reference>
<dbReference type="EMBL" id="MN739031">
    <property type="protein sequence ID" value="QHT36130.1"/>
    <property type="molecule type" value="Genomic_DNA"/>
</dbReference>
<evidence type="ECO:0000256" key="2">
    <source>
        <dbReference type="SAM" id="MobiDB-lite"/>
    </source>
</evidence>
<evidence type="ECO:0000256" key="1">
    <source>
        <dbReference type="SAM" id="Coils"/>
    </source>
</evidence>
<evidence type="ECO:0008006" key="4">
    <source>
        <dbReference type="Google" id="ProtNLM"/>
    </source>
</evidence>
<dbReference type="AlphaFoldDB" id="A0A6C0F8B2"/>
<accession>A0A6C0F8B2</accession>